<dbReference type="Gene3D" id="3.40.50.300">
    <property type="entry name" value="P-loop containing nucleotide triphosphate hydrolases"/>
    <property type="match status" value="1"/>
</dbReference>
<evidence type="ECO:0000256" key="4">
    <source>
        <dbReference type="ARBA" id="ARBA00022692"/>
    </source>
</evidence>
<feature type="transmembrane region" description="Helical" evidence="11">
    <location>
        <begin position="21"/>
        <end position="46"/>
    </location>
</feature>
<dbReference type="Gene3D" id="1.20.1560.10">
    <property type="entry name" value="ABC transporter type 1, transmembrane domain"/>
    <property type="match status" value="1"/>
</dbReference>
<dbReference type="InterPro" id="IPR003439">
    <property type="entry name" value="ABC_transporter-like_ATP-bd"/>
</dbReference>
<evidence type="ECO:0000256" key="11">
    <source>
        <dbReference type="SAM" id="Phobius"/>
    </source>
</evidence>
<name>A0A9P3Q795_9MYCO</name>
<dbReference type="GO" id="GO:0016887">
    <property type="term" value="F:ATP hydrolysis activity"/>
    <property type="evidence" value="ECO:0007669"/>
    <property type="project" value="InterPro"/>
</dbReference>
<dbReference type="GO" id="GO:0005524">
    <property type="term" value="F:ATP binding"/>
    <property type="evidence" value="ECO:0007669"/>
    <property type="project" value="UniProtKB-KW"/>
</dbReference>
<dbReference type="GO" id="GO:0005886">
    <property type="term" value="C:plasma membrane"/>
    <property type="evidence" value="ECO:0007669"/>
    <property type="project" value="UniProtKB-SubCell"/>
</dbReference>
<keyword evidence="8 11" id="KW-1133">Transmembrane helix</keyword>
<feature type="transmembrane region" description="Helical" evidence="11">
    <location>
        <begin position="279"/>
        <end position="301"/>
    </location>
</feature>
<dbReference type="InterPro" id="IPR017871">
    <property type="entry name" value="ABC_transporter-like_CS"/>
</dbReference>
<evidence type="ECO:0000256" key="1">
    <source>
        <dbReference type="ARBA" id="ARBA00004429"/>
    </source>
</evidence>
<comment type="caution">
    <text evidence="15">The sequence shown here is derived from an EMBL/GenBank/DDBJ whole genome shotgun (WGS) entry which is preliminary data.</text>
</comment>
<feature type="transmembrane region" description="Helical" evidence="11">
    <location>
        <begin position="136"/>
        <end position="155"/>
    </location>
</feature>
<keyword evidence="7" id="KW-1278">Translocase</keyword>
<dbReference type="PANTHER" id="PTHR24221:SF654">
    <property type="entry name" value="ATP-BINDING CASSETTE SUB-FAMILY B MEMBER 6"/>
    <property type="match status" value="1"/>
</dbReference>
<feature type="transmembrane region" description="Helical" evidence="11">
    <location>
        <begin position="161"/>
        <end position="180"/>
    </location>
</feature>
<comment type="subcellular location">
    <subcellularLocation>
        <location evidence="1">Cell inner membrane</location>
        <topology evidence="1">Multi-pass membrane protein</topology>
    </subcellularLocation>
</comment>
<evidence type="ECO:0000256" key="3">
    <source>
        <dbReference type="ARBA" id="ARBA00022519"/>
    </source>
</evidence>
<evidence type="ECO:0000259" key="13">
    <source>
        <dbReference type="PROSITE" id="PS50929"/>
    </source>
</evidence>
<dbReference type="InterPro" id="IPR027417">
    <property type="entry name" value="P-loop_NTPase"/>
</dbReference>
<dbReference type="GO" id="GO:0034775">
    <property type="term" value="P:glutathione transmembrane transport"/>
    <property type="evidence" value="ECO:0007669"/>
    <property type="project" value="InterPro"/>
</dbReference>
<dbReference type="InterPro" id="IPR036640">
    <property type="entry name" value="ABC1_TM_sf"/>
</dbReference>
<dbReference type="AlphaFoldDB" id="A0A9P3Q795"/>
<dbReference type="PROSITE" id="PS50929">
    <property type="entry name" value="ABC_TM1F"/>
    <property type="match status" value="1"/>
</dbReference>
<dbReference type="EMBL" id="BRZI01000038">
    <property type="protein sequence ID" value="GLD32173.1"/>
    <property type="molecule type" value="Genomic_DNA"/>
</dbReference>
<dbReference type="PROSITE" id="PS00211">
    <property type="entry name" value="ABC_TRANSPORTER_1"/>
    <property type="match status" value="1"/>
</dbReference>
<dbReference type="GO" id="GO:0045454">
    <property type="term" value="P:cell redox homeostasis"/>
    <property type="evidence" value="ECO:0007669"/>
    <property type="project" value="InterPro"/>
</dbReference>
<dbReference type="NCBIfam" id="TIGR02868">
    <property type="entry name" value="CydC"/>
    <property type="match status" value="1"/>
</dbReference>
<keyword evidence="16" id="KW-1185">Reference proteome</keyword>
<reference evidence="15" key="1">
    <citation type="submission" date="2022-08" db="EMBL/GenBank/DDBJ databases">
        <title>Mycobacterium kiyosense sp. nov., scotochromogenic slow-glowing species isolated from respiratory specimens.</title>
        <authorList>
            <person name="Fukano H."/>
            <person name="Kazumi Y."/>
            <person name="Sakagami N."/>
            <person name="Ato M."/>
            <person name="Mitarai S."/>
            <person name="Hoshino Y."/>
        </authorList>
    </citation>
    <scope>NUCLEOTIDE SEQUENCE</scope>
    <source>
        <strain evidence="15">1413</strain>
        <strain evidence="14">SRL2020-028</strain>
    </source>
</reference>
<dbReference type="InterPro" id="IPR011527">
    <property type="entry name" value="ABC1_TM_dom"/>
</dbReference>
<evidence type="ECO:0000259" key="12">
    <source>
        <dbReference type="PROSITE" id="PS50893"/>
    </source>
</evidence>
<comment type="similarity">
    <text evidence="10">Belongs to the ABC transporter superfamily. Siderophore-Fe(3+) uptake transporter (SIUT) (TC 3.A.1.21) family.</text>
</comment>
<keyword evidence="9 11" id="KW-0472">Membrane</keyword>
<dbReference type="PROSITE" id="PS50893">
    <property type="entry name" value="ABC_TRANSPORTER_2"/>
    <property type="match status" value="1"/>
</dbReference>
<feature type="domain" description="ABC transporter" evidence="12">
    <location>
        <begin position="334"/>
        <end position="550"/>
    </location>
</feature>
<feature type="transmembrane region" description="Helical" evidence="11">
    <location>
        <begin position="58"/>
        <end position="75"/>
    </location>
</feature>
<keyword evidence="5" id="KW-0547">Nucleotide-binding</keyword>
<evidence type="ECO:0000256" key="5">
    <source>
        <dbReference type="ARBA" id="ARBA00022741"/>
    </source>
</evidence>
<dbReference type="SMART" id="SM00382">
    <property type="entry name" value="AAA"/>
    <property type="match status" value="1"/>
</dbReference>
<feature type="domain" description="ABC transmembrane type-1" evidence="13">
    <location>
        <begin position="22"/>
        <end position="303"/>
    </location>
</feature>
<dbReference type="PANTHER" id="PTHR24221">
    <property type="entry name" value="ATP-BINDING CASSETTE SUB-FAMILY B"/>
    <property type="match status" value="1"/>
</dbReference>
<dbReference type="Proteomes" id="UP001064782">
    <property type="component" value="Unassembled WGS sequence"/>
</dbReference>
<dbReference type="InterPro" id="IPR003593">
    <property type="entry name" value="AAA+_ATPase"/>
</dbReference>
<dbReference type="Pfam" id="PF00005">
    <property type="entry name" value="ABC_tran"/>
    <property type="match status" value="1"/>
</dbReference>
<protein>
    <submittedName>
        <fullName evidence="15">Thiol reductant ABC exporter subunit CydC</fullName>
    </submittedName>
</protein>
<sequence length="551" mass="56694">MRRSDPLVAALELLRPRLPRVLAAVTFGALSLGSALALAGVSAWLITRAAQLPPVLDLSIAVVLVRTFAISRGVLRYCERLASHDTALRAAGAARSEIYRRLATGPAALAVRLHSGELVARVGADVDALADVLVRALVPMGVAAVLMVAAVGVVGCISPSAAIVLAVCLLVAGVVAPALAGRAAERQEAVAREQHSERDTSAMLALEHAPELRVAGALPGLIAESQQRQRSWGAALDAAARPAAIAEALPTAAVGVSVLGAVVAAIGMGSSVAPTTLAVLMLLPLSAFEATTALPAAAVQLTRSRISARRLQELAPRLDNPDETSAVALPRPSGRLSADVRCGHPGTPGIRCAVDVVPGARLAVTGASGSGKTTLLMTLAGLLPPLQGRVTLNGVDVHSIREAELRSAIVFFAEDAHLFTTTVRDNLLVARGDCTDEELTAALTAVGLGDWLAGLPEGLSTVLVGGAQAVSAGQRRRLLLARALLSPARILLLDEPTEHLDRNDAEDLLRGLLAADGALLPAARTVVVATHHLPRDIDCEKLDLTSGVDAA</sequence>
<keyword evidence="3" id="KW-1003">Cell membrane</keyword>
<keyword evidence="4 11" id="KW-0812">Transmembrane</keyword>
<evidence type="ECO:0000313" key="16">
    <source>
        <dbReference type="Proteomes" id="UP001064782"/>
    </source>
</evidence>
<evidence type="ECO:0000256" key="6">
    <source>
        <dbReference type="ARBA" id="ARBA00022840"/>
    </source>
</evidence>
<organism evidence="15 16">
    <name type="scientific">Mycobacterium kiyosense</name>
    <dbReference type="NCBI Taxonomy" id="2871094"/>
    <lineage>
        <taxon>Bacteria</taxon>
        <taxon>Bacillati</taxon>
        <taxon>Actinomycetota</taxon>
        <taxon>Actinomycetes</taxon>
        <taxon>Mycobacteriales</taxon>
        <taxon>Mycobacteriaceae</taxon>
        <taxon>Mycobacterium</taxon>
    </lineage>
</organism>
<evidence type="ECO:0000256" key="10">
    <source>
        <dbReference type="ARBA" id="ARBA00023455"/>
    </source>
</evidence>
<keyword evidence="6" id="KW-0067">ATP-binding</keyword>
<dbReference type="GO" id="GO:0140359">
    <property type="term" value="F:ABC-type transporter activity"/>
    <property type="evidence" value="ECO:0007669"/>
    <property type="project" value="InterPro"/>
</dbReference>
<dbReference type="GeneID" id="83631451"/>
<evidence type="ECO:0000256" key="7">
    <source>
        <dbReference type="ARBA" id="ARBA00022967"/>
    </source>
</evidence>
<accession>A0A9P3Q795</accession>
<dbReference type="GO" id="GO:0034040">
    <property type="term" value="F:ATPase-coupled lipid transmembrane transporter activity"/>
    <property type="evidence" value="ECO:0007669"/>
    <property type="project" value="TreeGrafter"/>
</dbReference>
<keyword evidence="3" id="KW-0997">Cell inner membrane</keyword>
<dbReference type="InterPro" id="IPR014223">
    <property type="entry name" value="ABC_CydC/D"/>
</dbReference>
<gene>
    <name evidence="15" type="primary">cydC</name>
    <name evidence="15" type="ORF">Mkiyose1413_40560</name>
    <name evidence="14" type="ORF">SRL2020028_30300</name>
</gene>
<evidence type="ECO:0000256" key="8">
    <source>
        <dbReference type="ARBA" id="ARBA00022989"/>
    </source>
</evidence>
<dbReference type="RefSeq" id="WP_236975341.1">
    <property type="nucleotide sequence ID" value="NZ_BRXE01000033.1"/>
</dbReference>
<evidence type="ECO:0000256" key="9">
    <source>
        <dbReference type="ARBA" id="ARBA00023136"/>
    </source>
</evidence>
<proteinExistence type="inferred from homology"/>
<evidence type="ECO:0000256" key="2">
    <source>
        <dbReference type="ARBA" id="ARBA00022448"/>
    </source>
</evidence>
<dbReference type="SUPFAM" id="SSF52540">
    <property type="entry name" value="P-loop containing nucleoside triphosphate hydrolases"/>
    <property type="match status" value="1"/>
</dbReference>
<dbReference type="EMBL" id="BRXE01000033">
    <property type="protein sequence ID" value="GLB83774.1"/>
    <property type="molecule type" value="Genomic_DNA"/>
</dbReference>
<keyword evidence="2" id="KW-0813">Transport</keyword>
<dbReference type="InterPro" id="IPR039421">
    <property type="entry name" value="Type_1_exporter"/>
</dbReference>
<evidence type="ECO:0000313" key="15">
    <source>
        <dbReference type="EMBL" id="GLD32173.1"/>
    </source>
</evidence>
<feature type="transmembrane region" description="Helical" evidence="11">
    <location>
        <begin position="251"/>
        <end position="273"/>
    </location>
</feature>
<dbReference type="Proteomes" id="UP001165663">
    <property type="component" value="Unassembled WGS sequence"/>
</dbReference>
<dbReference type="SUPFAM" id="SSF90123">
    <property type="entry name" value="ABC transporter transmembrane region"/>
    <property type="match status" value="1"/>
</dbReference>
<evidence type="ECO:0000313" key="14">
    <source>
        <dbReference type="EMBL" id="GLB83774.1"/>
    </source>
</evidence>